<feature type="transmembrane region" description="Helical" evidence="1">
    <location>
        <begin position="136"/>
        <end position="159"/>
    </location>
</feature>
<evidence type="ECO:0000256" key="1">
    <source>
        <dbReference type="SAM" id="Phobius"/>
    </source>
</evidence>
<feature type="transmembrane region" description="Helical" evidence="1">
    <location>
        <begin position="32"/>
        <end position="49"/>
    </location>
</feature>
<gene>
    <name evidence="2" type="ORF">FC95_GL001009</name>
</gene>
<name>A0A8E1RJJ3_LENKE</name>
<comment type="caution">
    <text evidence="2">The sequence shown here is derived from an EMBL/GenBank/DDBJ whole genome shotgun (WGS) entry which is preliminary data.</text>
</comment>
<feature type="transmembrane region" description="Helical" evidence="1">
    <location>
        <begin position="98"/>
        <end position="116"/>
    </location>
</feature>
<evidence type="ECO:0000313" key="3">
    <source>
        <dbReference type="Proteomes" id="UP000051164"/>
    </source>
</evidence>
<organism evidence="2 3">
    <name type="scientific">Lentilactobacillus kefiri DSM 20587 = JCM 5818</name>
    <dbReference type="NCBI Taxonomy" id="1423764"/>
    <lineage>
        <taxon>Bacteria</taxon>
        <taxon>Bacillati</taxon>
        <taxon>Bacillota</taxon>
        <taxon>Bacilli</taxon>
        <taxon>Lactobacillales</taxon>
        <taxon>Lactobacillaceae</taxon>
        <taxon>Lentilactobacillus</taxon>
    </lineage>
</organism>
<dbReference type="Proteomes" id="UP000051164">
    <property type="component" value="Unassembled WGS sequence"/>
</dbReference>
<dbReference type="EMBL" id="AYYV01000025">
    <property type="protein sequence ID" value="KRM53030.1"/>
    <property type="molecule type" value="Genomic_DNA"/>
</dbReference>
<keyword evidence="1" id="KW-0812">Transmembrane</keyword>
<accession>A0A8E1RJJ3</accession>
<feature type="transmembrane region" description="Helical" evidence="1">
    <location>
        <begin position="6"/>
        <end position="25"/>
    </location>
</feature>
<dbReference type="AlphaFoldDB" id="A0A8E1RJJ3"/>
<sequence length="168" mass="19539">MDRVFISFILYGVVGVLAWEYRSFISRFLNRCWPVILLIAGAALIWVNFELFKFPFPVKLTNAPYYKPSMAIYDLAVIMLIASLAVHQIQRNQQITQTIHVMANYAYPAFLSNVFWDQLLWQSFGRKLTAVHPTTGILAVYIGTWILSFTSAIIIHLTWKWVRTHILR</sequence>
<feature type="transmembrane region" description="Helical" evidence="1">
    <location>
        <begin position="69"/>
        <end position="86"/>
    </location>
</feature>
<keyword evidence="1" id="KW-0472">Membrane</keyword>
<reference evidence="2 3" key="1">
    <citation type="journal article" date="2015" name="Genome Announc.">
        <title>Expanding the biotechnology potential of lactobacilli through comparative genomics of 213 strains and associated genera.</title>
        <authorList>
            <person name="Sun Z."/>
            <person name="Harris H.M."/>
            <person name="McCann A."/>
            <person name="Guo C."/>
            <person name="Argimon S."/>
            <person name="Zhang W."/>
            <person name="Yang X."/>
            <person name="Jeffery I.B."/>
            <person name="Cooney J.C."/>
            <person name="Kagawa T.F."/>
            <person name="Liu W."/>
            <person name="Song Y."/>
            <person name="Salvetti E."/>
            <person name="Wrobel A."/>
            <person name="Rasinkangas P."/>
            <person name="Parkhill J."/>
            <person name="Rea M.C."/>
            <person name="O'Sullivan O."/>
            <person name="Ritari J."/>
            <person name="Douillard F.P."/>
            <person name="Paul Ross R."/>
            <person name="Yang R."/>
            <person name="Briner A.E."/>
            <person name="Felis G.E."/>
            <person name="de Vos W.M."/>
            <person name="Barrangou R."/>
            <person name="Klaenhammer T.R."/>
            <person name="Caufield P.W."/>
            <person name="Cui Y."/>
            <person name="Zhang H."/>
            <person name="O'Toole P.W."/>
        </authorList>
    </citation>
    <scope>NUCLEOTIDE SEQUENCE [LARGE SCALE GENOMIC DNA]</scope>
    <source>
        <strain evidence="2 3">DSM 20587</strain>
    </source>
</reference>
<evidence type="ECO:0000313" key="2">
    <source>
        <dbReference type="EMBL" id="KRM53030.1"/>
    </source>
</evidence>
<proteinExistence type="predicted"/>
<protein>
    <submittedName>
        <fullName evidence="2">Integral membrane protein</fullName>
    </submittedName>
</protein>
<keyword evidence="1" id="KW-1133">Transmembrane helix</keyword>